<evidence type="ECO:0000256" key="4">
    <source>
        <dbReference type="RuleBase" id="RU003719"/>
    </source>
</evidence>
<dbReference type="InterPro" id="IPR006140">
    <property type="entry name" value="D-isomer_DH_NAD-bd"/>
</dbReference>
<dbReference type="GO" id="GO:0051287">
    <property type="term" value="F:NAD binding"/>
    <property type="evidence" value="ECO:0007669"/>
    <property type="project" value="InterPro"/>
</dbReference>
<dbReference type="InterPro" id="IPR036291">
    <property type="entry name" value="NAD(P)-bd_dom_sf"/>
</dbReference>
<dbReference type="InterPro" id="IPR050223">
    <property type="entry name" value="D-isomer_2-hydroxyacid_DH"/>
</dbReference>
<evidence type="ECO:0000259" key="5">
    <source>
        <dbReference type="Pfam" id="PF00389"/>
    </source>
</evidence>
<keyword evidence="1" id="KW-0521">NADP</keyword>
<keyword evidence="3" id="KW-0520">NAD</keyword>
<evidence type="ECO:0000256" key="3">
    <source>
        <dbReference type="ARBA" id="ARBA00023027"/>
    </source>
</evidence>
<name>A0A0R2S671_9GAMM</name>
<organism evidence="7 8">
    <name type="scientific">OM182 bacterium BACL3 MAG-120507-bin80</name>
    <dbReference type="NCBI Taxonomy" id="1655577"/>
    <lineage>
        <taxon>Bacteria</taxon>
        <taxon>Pseudomonadati</taxon>
        <taxon>Pseudomonadota</taxon>
        <taxon>Gammaproteobacteria</taxon>
        <taxon>OMG group</taxon>
        <taxon>OM182 clade</taxon>
    </lineage>
</organism>
<evidence type="ECO:0000256" key="1">
    <source>
        <dbReference type="ARBA" id="ARBA00022857"/>
    </source>
</evidence>
<dbReference type="Proteomes" id="UP000051934">
    <property type="component" value="Unassembled WGS sequence"/>
</dbReference>
<dbReference type="PANTHER" id="PTHR10996:SF178">
    <property type="entry name" value="2-HYDROXYACID DEHYDROGENASE YGL185C-RELATED"/>
    <property type="match status" value="1"/>
</dbReference>
<feature type="domain" description="D-isomer specific 2-hydroxyacid dehydrogenase catalytic" evidence="5">
    <location>
        <begin position="10"/>
        <end position="309"/>
    </location>
</feature>
<comment type="similarity">
    <text evidence="4">Belongs to the D-isomer specific 2-hydroxyacid dehydrogenase family.</text>
</comment>
<dbReference type="CDD" id="cd12156">
    <property type="entry name" value="HPPR"/>
    <property type="match status" value="1"/>
</dbReference>
<gene>
    <name evidence="7" type="ORF">ABR69_10585</name>
</gene>
<dbReference type="InterPro" id="IPR006139">
    <property type="entry name" value="D-isomer_2_OHA_DH_cat_dom"/>
</dbReference>
<evidence type="ECO:0000313" key="8">
    <source>
        <dbReference type="Proteomes" id="UP000051934"/>
    </source>
</evidence>
<dbReference type="Pfam" id="PF00389">
    <property type="entry name" value="2-Hacid_dh"/>
    <property type="match status" value="1"/>
</dbReference>
<evidence type="ECO:0000256" key="2">
    <source>
        <dbReference type="ARBA" id="ARBA00023002"/>
    </source>
</evidence>
<dbReference type="EMBL" id="LIBB01000371">
    <property type="protein sequence ID" value="KRO70230.1"/>
    <property type="molecule type" value="Genomic_DNA"/>
</dbReference>
<dbReference type="AlphaFoldDB" id="A0A0R2S671"/>
<dbReference type="SUPFAM" id="SSF52283">
    <property type="entry name" value="Formate/glycerate dehydrogenase catalytic domain-like"/>
    <property type="match status" value="1"/>
</dbReference>
<dbReference type="PANTHER" id="PTHR10996">
    <property type="entry name" value="2-HYDROXYACID DEHYDROGENASE-RELATED"/>
    <property type="match status" value="1"/>
</dbReference>
<evidence type="ECO:0000313" key="7">
    <source>
        <dbReference type="EMBL" id="KRO70230.1"/>
    </source>
</evidence>
<evidence type="ECO:0008006" key="9">
    <source>
        <dbReference type="Google" id="ProtNLM"/>
    </source>
</evidence>
<dbReference type="GO" id="GO:0030267">
    <property type="term" value="F:glyoxylate reductase (NADPH) activity"/>
    <property type="evidence" value="ECO:0007669"/>
    <property type="project" value="TreeGrafter"/>
</dbReference>
<dbReference type="FunFam" id="3.40.50.720:FF:000213">
    <property type="entry name" value="Putative 2-hydroxyacid dehydrogenase"/>
    <property type="match status" value="1"/>
</dbReference>
<dbReference type="Gene3D" id="3.40.50.720">
    <property type="entry name" value="NAD(P)-binding Rossmann-like Domain"/>
    <property type="match status" value="2"/>
</dbReference>
<sequence>MQARKQPLIIANNFHPATIEALDASYETTHLWRLDEAEKKAKLAELEGHCVAAASASWATDPLLYTLDSLQVIACFGVGVDGIDFTETDRLNIRVTNTPGVLDDAVADIALGLIIACSRKFIRADAFVRKGQWKKGPLPLGQSLAGKTLGIAGLGRIGQEIANRAMGFKLNIAYHNRRLKDCDYTYCESLNELASHSDIVVNVLPGGPATRKILDASFFDCLGAEGTFINVGRGQSVDEAALVHALQNRTIAAAGLDVYDQEPGVPEALIALDNVVLLPHIGSATGETRTAMGDLVIGNLASFFADQTLVTEFFSS</sequence>
<feature type="domain" description="D-isomer specific 2-hydroxyacid dehydrogenase NAD-binding" evidence="6">
    <location>
        <begin position="111"/>
        <end position="282"/>
    </location>
</feature>
<dbReference type="Pfam" id="PF02826">
    <property type="entry name" value="2-Hacid_dh_C"/>
    <property type="match status" value="1"/>
</dbReference>
<accession>A0A0R2S671</accession>
<reference evidence="7 8" key="1">
    <citation type="submission" date="2015-10" db="EMBL/GenBank/DDBJ databases">
        <title>Metagenome-Assembled Genomes uncover a global brackish microbiome.</title>
        <authorList>
            <person name="Hugerth L.W."/>
            <person name="Larsson J."/>
            <person name="Alneberg J."/>
            <person name="Lindh M.V."/>
            <person name="Legrand C."/>
            <person name="Pinhassi J."/>
            <person name="Andersson A.F."/>
        </authorList>
    </citation>
    <scope>NUCLEOTIDE SEQUENCE [LARGE SCALE GENOMIC DNA]</scope>
    <source>
        <strain evidence="7">BACL4 MAG-120507-bin80</strain>
    </source>
</reference>
<protein>
    <recommendedName>
        <fullName evidence="9">Hydroxyacid dehydrogenase</fullName>
    </recommendedName>
</protein>
<comment type="caution">
    <text evidence="7">The sequence shown here is derived from an EMBL/GenBank/DDBJ whole genome shotgun (WGS) entry which is preliminary data.</text>
</comment>
<evidence type="ECO:0000259" key="6">
    <source>
        <dbReference type="Pfam" id="PF02826"/>
    </source>
</evidence>
<dbReference type="SUPFAM" id="SSF51735">
    <property type="entry name" value="NAD(P)-binding Rossmann-fold domains"/>
    <property type="match status" value="1"/>
</dbReference>
<dbReference type="GO" id="GO:0016618">
    <property type="term" value="F:hydroxypyruvate reductase [NAD(P)H] activity"/>
    <property type="evidence" value="ECO:0007669"/>
    <property type="project" value="TreeGrafter"/>
</dbReference>
<dbReference type="GO" id="GO:0005829">
    <property type="term" value="C:cytosol"/>
    <property type="evidence" value="ECO:0007669"/>
    <property type="project" value="TreeGrafter"/>
</dbReference>
<keyword evidence="2 4" id="KW-0560">Oxidoreductase</keyword>
<proteinExistence type="inferred from homology"/>